<evidence type="ECO:0000256" key="4">
    <source>
        <dbReference type="ARBA" id="ARBA00022679"/>
    </source>
</evidence>
<evidence type="ECO:0000256" key="8">
    <source>
        <dbReference type="ARBA" id="ARBA00022932"/>
    </source>
</evidence>
<dbReference type="Gene3D" id="3.20.20.140">
    <property type="entry name" value="Metal-dependent hydrolases"/>
    <property type="match status" value="1"/>
</dbReference>
<feature type="domain" description="Polymerase/histidinol phosphatase N-terminal" evidence="13">
    <location>
        <begin position="18"/>
        <end position="87"/>
    </location>
</feature>
<dbReference type="SMART" id="SM00481">
    <property type="entry name" value="POLIIIAc"/>
    <property type="match status" value="1"/>
</dbReference>
<dbReference type="Gene3D" id="1.10.150.870">
    <property type="match status" value="1"/>
</dbReference>
<keyword evidence="6 11" id="KW-0235">DNA replication</keyword>
<evidence type="ECO:0000256" key="1">
    <source>
        <dbReference type="ARBA" id="ARBA00004496"/>
    </source>
</evidence>
<evidence type="ECO:0000256" key="10">
    <source>
        <dbReference type="ARBA" id="ARBA00049244"/>
    </source>
</evidence>
<keyword evidence="9 11" id="KW-0234">DNA repair</keyword>
<dbReference type="InterPro" id="IPR011708">
    <property type="entry name" value="DNA_pol3_alpha_NTPase_dom"/>
</dbReference>
<dbReference type="HAMAP" id="MF_01902">
    <property type="entry name" value="DNApol_error_prone"/>
    <property type="match status" value="1"/>
</dbReference>
<keyword evidence="4 11" id="KW-0808">Transferase</keyword>
<dbReference type="CDD" id="cd04485">
    <property type="entry name" value="DnaE_OBF"/>
    <property type="match status" value="1"/>
</dbReference>
<dbReference type="NCBIfam" id="TIGR00594">
    <property type="entry name" value="polc"/>
    <property type="match status" value="1"/>
</dbReference>
<comment type="similarity">
    <text evidence="2 11">Belongs to the DNA polymerase type-C family. DnaE2 subfamily.</text>
</comment>
<dbReference type="RefSeq" id="WP_114101533.1">
    <property type="nucleotide sequence ID" value="NZ_JARSBO010000006.1"/>
</dbReference>
<dbReference type="Pfam" id="PF02811">
    <property type="entry name" value="PHP"/>
    <property type="match status" value="1"/>
</dbReference>
<dbReference type="InterPro" id="IPR003141">
    <property type="entry name" value="Pol/His_phosphatase_N"/>
</dbReference>
<evidence type="ECO:0000256" key="2">
    <source>
        <dbReference type="ARBA" id="ARBA00007391"/>
    </source>
</evidence>
<dbReference type="Proteomes" id="UP001529180">
    <property type="component" value="Unassembled WGS sequence"/>
</dbReference>
<dbReference type="InterPro" id="IPR029460">
    <property type="entry name" value="DNAPol_HHH"/>
</dbReference>
<dbReference type="InterPro" id="IPR004805">
    <property type="entry name" value="DnaE2/DnaE/PolC"/>
</dbReference>
<evidence type="ECO:0000256" key="9">
    <source>
        <dbReference type="ARBA" id="ARBA00023204"/>
    </source>
</evidence>
<reference evidence="14 15" key="1">
    <citation type="submission" date="2023-03" db="EMBL/GenBank/DDBJ databases">
        <title>Strain FZY0004 represents a novel species in the genus Thalassospira isolated from seawater.</title>
        <authorList>
            <person name="Fu Z.-Y."/>
        </authorList>
    </citation>
    <scope>NUCLEOTIDE SEQUENCE [LARGE SCALE GENOMIC DNA]</scope>
    <source>
        <strain evidence="14 15">FZY0004</strain>
    </source>
</reference>
<proteinExistence type="inferred from homology"/>
<name>A0ABT6GCG8_9PROT</name>
<organism evidence="14 15">
    <name type="scientific">Thalassospira aquimaris</name>
    <dbReference type="NCBI Taxonomy" id="3037796"/>
    <lineage>
        <taxon>Bacteria</taxon>
        <taxon>Pseudomonadati</taxon>
        <taxon>Pseudomonadota</taxon>
        <taxon>Alphaproteobacteria</taxon>
        <taxon>Rhodospirillales</taxon>
        <taxon>Thalassospiraceae</taxon>
        <taxon>Thalassospira</taxon>
    </lineage>
</organism>
<keyword evidence="3 11" id="KW-0963">Cytoplasm</keyword>
<keyword evidence="5 11" id="KW-0548">Nucleotidyltransferase</keyword>
<comment type="caution">
    <text evidence="14">The sequence shown here is derived from an EMBL/GenBank/DDBJ whole genome shotgun (WGS) entry which is preliminary data.</text>
</comment>
<evidence type="ECO:0000259" key="13">
    <source>
        <dbReference type="SMART" id="SM00481"/>
    </source>
</evidence>
<dbReference type="Pfam" id="PF14579">
    <property type="entry name" value="HHH_6"/>
    <property type="match status" value="1"/>
</dbReference>
<evidence type="ECO:0000256" key="3">
    <source>
        <dbReference type="ARBA" id="ARBA00022490"/>
    </source>
</evidence>
<dbReference type="Pfam" id="PF07733">
    <property type="entry name" value="DNA_pol3_alpha"/>
    <property type="match status" value="1"/>
</dbReference>
<dbReference type="EMBL" id="JARSBO010000006">
    <property type="protein sequence ID" value="MDG4719746.1"/>
    <property type="molecule type" value="Genomic_DNA"/>
</dbReference>
<evidence type="ECO:0000256" key="7">
    <source>
        <dbReference type="ARBA" id="ARBA00022763"/>
    </source>
</evidence>
<accession>A0ABT6GCG8</accession>
<evidence type="ECO:0000256" key="5">
    <source>
        <dbReference type="ARBA" id="ARBA00022695"/>
    </source>
</evidence>
<keyword evidence="15" id="KW-1185">Reference proteome</keyword>
<protein>
    <recommendedName>
        <fullName evidence="11">Error-prone DNA polymerase</fullName>
        <ecNumber evidence="11">2.7.7.7</ecNumber>
    </recommendedName>
</protein>
<comment type="catalytic activity">
    <reaction evidence="10 11">
        <text>DNA(n) + a 2'-deoxyribonucleoside 5'-triphosphate = DNA(n+1) + diphosphate</text>
        <dbReference type="Rhea" id="RHEA:22508"/>
        <dbReference type="Rhea" id="RHEA-COMP:17339"/>
        <dbReference type="Rhea" id="RHEA-COMP:17340"/>
        <dbReference type="ChEBI" id="CHEBI:33019"/>
        <dbReference type="ChEBI" id="CHEBI:61560"/>
        <dbReference type="ChEBI" id="CHEBI:173112"/>
        <dbReference type="EC" id="2.7.7.7"/>
    </reaction>
</comment>
<dbReference type="InterPro" id="IPR023073">
    <property type="entry name" value="DnaE2"/>
</dbReference>
<dbReference type="PANTHER" id="PTHR32294">
    <property type="entry name" value="DNA POLYMERASE III SUBUNIT ALPHA"/>
    <property type="match status" value="1"/>
</dbReference>
<gene>
    <name evidence="11" type="primary">dnaE2</name>
    <name evidence="14" type="ORF">P7680_12125</name>
</gene>
<keyword evidence="7 11" id="KW-0227">DNA damage</keyword>
<dbReference type="InterPro" id="IPR016195">
    <property type="entry name" value="Pol/histidinol_Pase-like"/>
</dbReference>
<evidence type="ECO:0000256" key="6">
    <source>
        <dbReference type="ARBA" id="ARBA00022705"/>
    </source>
</evidence>
<dbReference type="InterPro" id="IPR004365">
    <property type="entry name" value="NA-bd_OB_tRNA"/>
</dbReference>
<dbReference type="InterPro" id="IPR004013">
    <property type="entry name" value="PHP_dom"/>
</dbReference>
<evidence type="ECO:0000256" key="12">
    <source>
        <dbReference type="SAM" id="MobiDB-lite"/>
    </source>
</evidence>
<comment type="function">
    <text evidence="11">DNA polymerase involved in damage-induced mutagenesis and translesion synthesis (TLS). It is not the major replicative DNA polymerase.</text>
</comment>
<dbReference type="SUPFAM" id="SSF89550">
    <property type="entry name" value="PHP domain-like"/>
    <property type="match status" value="1"/>
</dbReference>
<evidence type="ECO:0000313" key="15">
    <source>
        <dbReference type="Proteomes" id="UP001529180"/>
    </source>
</evidence>
<evidence type="ECO:0000256" key="11">
    <source>
        <dbReference type="HAMAP-Rule" id="MF_01902"/>
    </source>
</evidence>
<dbReference type="PANTHER" id="PTHR32294:SF4">
    <property type="entry name" value="ERROR-PRONE DNA POLYMERASE"/>
    <property type="match status" value="1"/>
</dbReference>
<dbReference type="CDD" id="cd07434">
    <property type="entry name" value="PHP_PolIIIA_DnaE2"/>
    <property type="match status" value="1"/>
</dbReference>
<dbReference type="NCBIfam" id="NF004225">
    <property type="entry name" value="PRK05672.1"/>
    <property type="match status" value="1"/>
</dbReference>
<dbReference type="Pfam" id="PF17657">
    <property type="entry name" value="DNA_pol3_finger"/>
    <property type="match status" value="1"/>
</dbReference>
<dbReference type="Pfam" id="PF01336">
    <property type="entry name" value="tRNA_anti-codon"/>
    <property type="match status" value="1"/>
</dbReference>
<sequence>MTQRKPASATKSPEPAYAELQVSSNFSFLRGASHAEELVLTAATKGLHAIAITDRNTLAGVVRGHTAHGNYADRLHYIVGCRLDPMDGASMLCYPTDRAAYARLCRLLTLGKRRAPKGSCEIYVADIIDHKEGLSFIVIPPQVPDEAFRNSLPDLKRHFADQLWLSVGRFMDGFDSERLAFTEEVEANLGIPAVVTNDVHMHLRSRKPLQDVLTCIRHHCRIEDAGYRLFPNGERHIKSPGEMARLFPDHPHWLARTIEIADRCTFSLEELRYEYPDENDGSGEGTQERLTRLTWEGAAKRYPEGVPDKIKNLIETELKLIDELDYAPYFLTVHDIVAFARSKGILCQGRGSAANSSVCFCLHVTSVDPNEVELLFSRFISNARKEPPDIDVDFEHERREEVIQFIYDRYGRERAGLTATVISYRSRSAIRDVGKVFGLSEDTIVKLTKTIWGSSSKGAHDTMMRQSGIHPDEPRLKAVLDLAGELTGFPRHLSQHVGGFVITRGPLCELSPIANAAMADRTTIEWDKDDIDALGILKVDVLALGMLTCIRKAFDELRRHKNIHHDLASLPKEDKATYRMLEKADSIGTFQVESRAQMSMLPRLKPKSIYDLTIQVAIVRPGPIQGGMVHPFLQRRMGREKVEYPSRELEAVLKRTCGVPLFQEQAMQIAMVAAGYSGGEADNLRRAMATFKRTGTIGEHRDKFINGMLRNGYDMDFAERCFKQIEGFADYGFPESHAASFAILAYASSWLKCHHPDVFLCALLNAQPMGFYAPAQLVADARSHGVRVLEVDINHSFWDNQLEREMGRSAGYHAVRLGFRQVKGFGEFDALALISNRPTGGFQDIYLMARQTGLSPAALEKLAEADAFRSLGLSRREALWAVRRFGKGRKAPASLPLFEAAQNFNHNMGVSAEFGPEAPVDLPVMGPGEEIIEDYASLRLSLKGHPMSMLRDALGEAGICKANDLPAVRDGERLNHAGLAIVRQRPGTASGVVFITLEDETGITNLVVWNKVMEKYRREIMTATVLGVSGKLQREDGITHIIADKLFDLTGMLQGLTDNTKIARSNHNHPRNLRWASGLDSLSQSHASETPKAPKLKIDSHDFH</sequence>
<dbReference type="Gene3D" id="1.10.10.1600">
    <property type="entry name" value="Bacterial DNA polymerase III alpha subunit, thumb domain"/>
    <property type="match status" value="1"/>
</dbReference>
<dbReference type="InterPro" id="IPR040982">
    <property type="entry name" value="DNA_pol3_finger"/>
</dbReference>
<keyword evidence="8 11" id="KW-0239">DNA-directed DNA polymerase</keyword>
<dbReference type="EC" id="2.7.7.7" evidence="11"/>
<feature type="region of interest" description="Disordered" evidence="12">
    <location>
        <begin position="1084"/>
        <end position="1104"/>
    </location>
</feature>
<comment type="subcellular location">
    <subcellularLocation>
        <location evidence="1 11">Cytoplasm</location>
    </subcellularLocation>
</comment>
<evidence type="ECO:0000313" key="14">
    <source>
        <dbReference type="EMBL" id="MDG4719746.1"/>
    </source>
</evidence>
<dbReference type="InterPro" id="IPR041931">
    <property type="entry name" value="DNA_pol3_alpha_thumb_dom"/>
</dbReference>